<feature type="compositionally biased region" description="Polar residues" evidence="1">
    <location>
        <begin position="124"/>
        <end position="139"/>
    </location>
</feature>
<dbReference type="Proteomes" id="UP000694866">
    <property type="component" value="Unplaced"/>
</dbReference>
<feature type="compositionally biased region" description="Low complexity" evidence="1">
    <location>
        <begin position="140"/>
        <end position="157"/>
    </location>
</feature>
<evidence type="ECO:0000313" key="4">
    <source>
        <dbReference type="RefSeq" id="XP_011312316.1"/>
    </source>
</evidence>
<keyword evidence="2" id="KW-0812">Transmembrane</keyword>
<accession>A0A9R1U9Q9</accession>
<sequence>MTVKIIPVSLGEEVKLHLLSFIFGIYLIIVRMFKWAWNPKKFFGTMKRDKPPPCLIDDSLGKHFYVKVKIEAKNETETGIQEASSSLVTIADPSGQEPHQSDGSSGHEAPHNNSEGSPNCILRSGSSDSGSPNKNVSLTRITTSSGISQGSNSRSVSYHCVPEDYSDDEQDEQLFRFTQSDTDDETEIINGAGILTDISSENSVRGITINIDRSGNNDQILEGGSGSEKFNFDETLCSCTDTTIGETLLMIMSIGLRHTLPWTALVDICQAINILYNRRIIPDTKYLLQKFFPSHIDKATYHLYCQECREYLGERRPDIQEIECVCGYKLIVNKIDSYFIEFDMAEQLRTLFKNNSLAESLKSRFNREEADDNTLRDIFDGVTYKKYVSSGLLDDWRNISCTFNTDGCKHAKSSKLAVWPIYFRINELPEKMRGKHILMAGLWVDKTEPDMNLFLKPFVDQCNSLTSKGFNWVLNGEKITSKVFFNCCSVDSPARCAMLCMKSFTGYFGCTLCYHPARLVMNTRKYPILDSVPHPRTDESIKKEMIESLTRSNEDEKRGVLKPSVLMNIKNFDLVAGMPPDYMHSCLLGVTRQFTEMTLTGTKGKYYVGSPAKMSLINERLMNIKPPSVIHRKPRSLKEFKLWKATEWRSWLLFYSLPCLEGILPHKYIKHWSLLVSAMEILLKAAITRNELQDAREVLVKFVEKYQKLYGVYEMKYNIHLLLHLSDSVQNWGPLWTQNTFDFENQNRILLQFKHSSRRIATQIANRILSFQNLNVFSESVHVSLRVQSFCQSLHKKQLRWYCRLDDHVLVGNRKSYILTDEEKKCLNMPIKSCDFFSRMIVNRIRYSTKAYCDQYCTKIDDSVVLLHNNQIGMISRILEVQADNKDVNTIILLSQMKLKENSPSLSQVSHINQCELTDRLIACTPKDLNHPCVSIPTEKAHYVATIPRGALMDS</sequence>
<reference evidence="4" key="1">
    <citation type="submission" date="2025-08" db="UniProtKB">
        <authorList>
            <consortium name="RefSeq"/>
        </authorList>
    </citation>
    <scope>IDENTIFICATION</scope>
    <source>
        <strain evidence="4">USDA-PBARC FA_bdor</strain>
        <tissue evidence="4">Whole organism</tissue>
    </source>
</reference>
<dbReference type="KEGG" id="fas:105272109"/>
<keyword evidence="3" id="KW-1185">Reference proteome</keyword>
<dbReference type="GeneID" id="105272109"/>
<keyword evidence="2" id="KW-1133">Transmembrane helix</keyword>
<proteinExistence type="predicted"/>
<feature type="transmembrane region" description="Helical" evidence="2">
    <location>
        <begin position="16"/>
        <end position="37"/>
    </location>
</feature>
<name>A0A9R1U9Q9_9HYME</name>
<organism evidence="3 4">
    <name type="scientific">Fopius arisanus</name>
    <dbReference type="NCBI Taxonomy" id="64838"/>
    <lineage>
        <taxon>Eukaryota</taxon>
        <taxon>Metazoa</taxon>
        <taxon>Ecdysozoa</taxon>
        <taxon>Arthropoda</taxon>
        <taxon>Hexapoda</taxon>
        <taxon>Insecta</taxon>
        <taxon>Pterygota</taxon>
        <taxon>Neoptera</taxon>
        <taxon>Endopterygota</taxon>
        <taxon>Hymenoptera</taxon>
        <taxon>Apocrita</taxon>
        <taxon>Ichneumonoidea</taxon>
        <taxon>Braconidae</taxon>
        <taxon>Opiinae</taxon>
        <taxon>Fopius</taxon>
    </lineage>
</organism>
<dbReference type="PANTHER" id="PTHR46579:SF1">
    <property type="entry name" value="F5_8 TYPE C DOMAIN-CONTAINING PROTEIN"/>
    <property type="match status" value="1"/>
</dbReference>
<feature type="region of interest" description="Disordered" evidence="1">
    <location>
        <begin position="91"/>
        <end position="167"/>
    </location>
</feature>
<gene>
    <name evidence="4" type="primary">LOC105272109</name>
</gene>
<evidence type="ECO:0000256" key="1">
    <source>
        <dbReference type="SAM" id="MobiDB-lite"/>
    </source>
</evidence>
<dbReference type="OrthoDB" id="8194903at2759"/>
<protein>
    <submittedName>
        <fullName evidence="4">Uncharacterized protein isoform X1</fullName>
    </submittedName>
</protein>
<evidence type="ECO:0000313" key="3">
    <source>
        <dbReference type="Proteomes" id="UP000694866"/>
    </source>
</evidence>
<evidence type="ECO:0000256" key="2">
    <source>
        <dbReference type="SAM" id="Phobius"/>
    </source>
</evidence>
<dbReference type="AlphaFoldDB" id="A0A9R1U9Q9"/>
<dbReference type="RefSeq" id="XP_011312316.1">
    <property type="nucleotide sequence ID" value="XM_011314014.1"/>
</dbReference>
<dbReference type="PANTHER" id="PTHR46579">
    <property type="entry name" value="F5/8 TYPE C DOMAIN-CONTAINING PROTEIN-RELATED"/>
    <property type="match status" value="1"/>
</dbReference>
<keyword evidence="2" id="KW-0472">Membrane</keyword>